<dbReference type="Proteomes" id="UP000054498">
    <property type="component" value="Unassembled WGS sequence"/>
</dbReference>
<feature type="domain" description="Glycylpeptide N-tetradecanoyltransferase N-terminal" evidence="8">
    <location>
        <begin position="219"/>
        <end position="272"/>
    </location>
</feature>
<evidence type="ECO:0000256" key="7">
    <source>
        <dbReference type="SAM" id="MobiDB-lite"/>
    </source>
</evidence>
<feature type="domain" description="Glycylpeptide N-tetradecanoyltransferase N-terminal" evidence="8">
    <location>
        <begin position="71"/>
        <end position="163"/>
    </location>
</feature>
<dbReference type="GO" id="GO:0005737">
    <property type="term" value="C:cytoplasm"/>
    <property type="evidence" value="ECO:0007669"/>
    <property type="project" value="TreeGrafter"/>
</dbReference>
<reference evidence="10 11" key="1">
    <citation type="journal article" date="2013" name="BMC Genomics">
        <title>Reconstruction of the lipid metabolism for the microalga Monoraphidium neglectum from its genome sequence reveals characteristics suitable for biofuel production.</title>
        <authorList>
            <person name="Bogen C."/>
            <person name="Al-Dilaimi A."/>
            <person name="Albersmeier A."/>
            <person name="Wichmann J."/>
            <person name="Grundmann M."/>
            <person name="Rupp O."/>
            <person name="Lauersen K.J."/>
            <person name="Blifernez-Klassen O."/>
            <person name="Kalinowski J."/>
            <person name="Goesmann A."/>
            <person name="Mussgnug J.H."/>
            <person name="Kruse O."/>
        </authorList>
    </citation>
    <scope>NUCLEOTIDE SEQUENCE [LARGE SCALE GENOMIC DNA]</scope>
    <source>
        <strain evidence="10 11">SAG 48.87</strain>
    </source>
</reference>
<evidence type="ECO:0000313" key="11">
    <source>
        <dbReference type="Proteomes" id="UP000054498"/>
    </source>
</evidence>
<dbReference type="PIRSF" id="PIRSF015892">
    <property type="entry name" value="N-myristl_transf"/>
    <property type="match status" value="1"/>
</dbReference>
<comment type="catalytic activity">
    <reaction evidence="5">
        <text>N-terminal glycyl-[protein] + tetradecanoyl-CoA = N-tetradecanoylglycyl-[protein] + CoA + H(+)</text>
        <dbReference type="Rhea" id="RHEA:15521"/>
        <dbReference type="Rhea" id="RHEA-COMP:12666"/>
        <dbReference type="Rhea" id="RHEA-COMP:12667"/>
        <dbReference type="ChEBI" id="CHEBI:15378"/>
        <dbReference type="ChEBI" id="CHEBI:57287"/>
        <dbReference type="ChEBI" id="CHEBI:57385"/>
        <dbReference type="ChEBI" id="CHEBI:64723"/>
        <dbReference type="ChEBI" id="CHEBI:133050"/>
        <dbReference type="EC" id="2.3.1.97"/>
    </reaction>
</comment>
<feature type="compositionally biased region" description="Low complexity" evidence="7">
    <location>
        <begin position="197"/>
        <end position="214"/>
    </location>
</feature>
<evidence type="ECO:0000256" key="4">
    <source>
        <dbReference type="ARBA" id="ARBA00023315"/>
    </source>
</evidence>
<comment type="function">
    <text evidence="5">Adds a myristoyl group to the N-terminal glycine residue of certain cellular proteins.</text>
</comment>
<dbReference type="GeneID" id="25738518"/>
<dbReference type="GO" id="GO:0004379">
    <property type="term" value="F:glycylpeptide N-tetradecanoyltransferase activity"/>
    <property type="evidence" value="ECO:0007669"/>
    <property type="project" value="UniProtKB-EC"/>
</dbReference>
<name>A0A0D2L5L9_9CHLO</name>
<organism evidence="10 11">
    <name type="scientific">Monoraphidium neglectum</name>
    <dbReference type="NCBI Taxonomy" id="145388"/>
    <lineage>
        <taxon>Eukaryota</taxon>
        <taxon>Viridiplantae</taxon>
        <taxon>Chlorophyta</taxon>
        <taxon>core chlorophytes</taxon>
        <taxon>Chlorophyceae</taxon>
        <taxon>CS clade</taxon>
        <taxon>Sphaeropleales</taxon>
        <taxon>Selenastraceae</taxon>
        <taxon>Monoraphidium</taxon>
    </lineage>
</organism>
<dbReference type="Gene3D" id="3.40.630.170">
    <property type="match status" value="1"/>
</dbReference>
<feature type="domain" description="Glycylpeptide N-tetradecanoyltransferase C-terminal" evidence="9">
    <location>
        <begin position="286"/>
        <end position="472"/>
    </location>
</feature>
<dbReference type="InterPro" id="IPR022678">
    <property type="entry name" value="NMT_CS"/>
</dbReference>
<dbReference type="AlphaFoldDB" id="A0A0D2L5L9"/>
<evidence type="ECO:0000256" key="5">
    <source>
        <dbReference type="RuleBase" id="RU000586"/>
    </source>
</evidence>
<keyword evidence="11" id="KW-1185">Reference proteome</keyword>
<keyword evidence="3 5" id="KW-0808">Transferase</keyword>
<dbReference type="PROSITE" id="PS00976">
    <property type="entry name" value="NMT_2"/>
    <property type="match status" value="1"/>
</dbReference>
<dbReference type="EC" id="2.3.1.97" evidence="2 5"/>
<dbReference type="PANTHER" id="PTHR11377:SF5">
    <property type="entry name" value="GLYCYLPEPTIDE N-TETRADECANOYLTRANSFERASE"/>
    <property type="match status" value="1"/>
</dbReference>
<evidence type="ECO:0000259" key="9">
    <source>
        <dbReference type="Pfam" id="PF02799"/>
    </source>
</evidence>
<evidence type="ECO:0000256" key="6">
    <source>
        <dbReference type="RuleBase" id="RU004178"/>
    </source>
</evidence>
<protein>
    <recommendedName>
        <fullName evidence="2 5">Glycylpeptide N-tetradecanoyltransferase</fullName>
        <ecNumber evidence="2 5">2.3.1.97</ecNumber>
    </recommendedName>
</protein>
<dbReference type="InterPro" id="IPR000903">
    <property type="entry name" value="NMT"/>
</dbReference>
<evidence type="ECO:0000256" key="2">
    <source>
        <dbReference type="ARBA" id="ARBA00012923"/>
    </source>
</evidence>
<dbReference type="InterPro" id="IPR022676">
    <property type="entry name" value="NMT_N"/>
</dbReference>
<proteinExistence type="inferred from homology"/>
<evidence type="ECO:0000313" key="10">
    <source>
        <dbReference type="EMBL" id="KIZ02319.1"/>
    </source>
</evidence>
<gene>
    <name evidence="10" type="ORF">MNEG_5641</name>
</gene>
<evidence type="ECO:0000256" key="3">
    <source>
        <dbReference type="ARBA" id="ARBA00022679"/>
    </source>
</evidence>
<dbReference type="EMBL" id="KK101075">
    <property type="protein sequence ID" value="KIZ02319.1"/>
    <property type="molecule type" value="Genomic_DNA"/>
</dbReference>
<dbReference type="PROSITE" id="PS00975">
    <property type="entry name" value="NMT_1"/>
    <property type="match status" value="1"/>
</dbReference>
<feature type="region of interest" description="Disordered" evidence="7">
    <location>
        <begin position="1"/>
        <end position="20"/>
    </location>
</feature>
<dbReference type="Pfam" id="PF02799">
    <property type="entry name" value="NMT_C"/>
    <property type="match status" value="1"/>
</dbReference>
<evidence type="ECO:0000259" key="8">
    <source>
        <dbReference type="Pfam" id="PF01233"/>
    </source>
</evidence>
<dbReference type="KEGG" id="mng:MNEG_5641"/>
<dbReference type="Pfam" id="PF01233">
    <property type="entry name" value="NMT"/>
    <property type="match status" value="2"/>
</dbReference>
<dbReference type="STRING" id="145388.A0A0D2L5L9"/>
<keyword evidence="4 5" id="KW-0012">Acyltransferase</keyword>
<dbReference type="SUPFAM" id="SSF55729">
    <property type="entry name" value="Acyl-CoA N-acyltransferases (Nat)"/>
    <property type="match status" value="3"/>
</dbReference>
<dbReference type="InterPro" id="IPR022677">
    <property type="entry name" value="NMT_C"/>
</dbReference>
<comment type="similarity">
    <text evidence="1 6">Belongs to the NMT family.</text>
</comment>
<evidence type="ECO:0000256" key="1">
    <source>
        <dbReference type="ARBA" id="ARBA00009469"/>
    </source>
</evidence>
<dbReference type="OrthoDB" id="60315at2759"/>
<dbReference type="InterPro" id="IPR016181">
    <property type="entry name" value="Acyl_CoA_acyltransferase"/>
</dbReference>
<feature type="region of interest" description="Disordered" evidence="7">
    <location>
        <begin position="185"/>
        <end position="219"/>
    </location>
</feature>
<sequence length="486" mass="52616">MSGEGAPAQGEASSSGPSTDLIASVQARLAALGSRAATNTSKQQRKQRYAFWETQPVVQFDGGAAEQEDGPIDKPKTVAEVKQEPYSLPDSFEWCECDVGDAVQVREVYELLHLNYVEDDDAMFRCETWALQPPGFRKDWHVGVRVKASRKLVAFISAIPATILSGEGGRRQASCKLHLGAAGSTKCNGSVGKGNRSIGSNNAKNSNSSNGSSDSSRRSSKLPMVEINFLCVHKKLRSKRLAPEITRRVNLQDIWQAAYTAGVVLPKPVSVCRYWHRSLNPKKLIDVGFSSLAPRMTLARTIKLYKLPPATATPGLRPMVAADAPAVARLLNSYLSCFKLAQHFSADEVQHWLTPQDMVVDAYVVDGGSGSGEGGSGGGSGISDVVSFYTLPSSVLGHAEHNEIRAAYMFYTVATKAPLQQLMQDAMILATAKGYDVFNALDLMENASFLKDLKFGIGDGTLQYYLYNWRMAGTPIAPGETGLILL</sequence>
<dbReference type="RefSeq" id="XP_013901338.1">
    <property type="nucleotide sequence ID" value="XM_014045884.1"/>
</dbReference>
<dbReference type="PANTHER" id="PTHR11377">
    <property type="entry name" value="N-MYRISTOYL TRANSFERASE"/>
    <property type="match status" value="1"/>
</dbReference>
<accession>A0A0D2L5L9</accession>